<dbReference type="Proteomes" id="UP001239626">
    <property type="component" value="Unassembled WGS sequence"/>
</dbReference>
<organism evidence="1 2">
    <name type="scientific">Cellulomonas humilata</name>
    <dbReference type="NCBI Taxonomy" id="144055"/>
    <lineage>
        <taxon>Bacteria</taxon>
        <taxon>Bacillati</taxon>
        <taxon>Actinomycetota</taxon>
        <taxon>Actinomycetes</taxon>
        <taxon>Micrococcales</taxon>
        <taxon>Cellulomonadaceae</taxon>
        <taxon>Cellulomonas</taxon>
    </lineage>
</organism>
<protein>
    <submittedName>
        <fullName evidence="1">Microsomal dipeptidase-like Zn-dependent dipeptidase</fullName>
    </submittedName>
</protein>
<proteinExistence type="predicted"/>
<dbReference type="RefSeq" id="WP_307492515.1">
    <property type="nucleotide sequence ID" value="NZ_JAUSVB010000003.1"/>
</dbReference>
<accession>A0ABU0EFL1</accession>
<dbReference type="EMBL" id="JAUSVB010000003">
    <property type="protein sequence ID" value="MDQ0374060.1"/>
    <property type="molecule type" value="Genomic_DNA"/>
</dbReference>
<dbReference type="InterPro" id="IPR008257">
    <property type="entry name" value="Pept_M19"/>
</dbReference>
<comment type="caution">
    <text evidence="1">The sequence shown here is derived from an EMBL/GenBank/DDBJ whole genome shotgun (WGS) entry which is preliminary data.</text>
</comment>
<reference evidence="1 2" key="1">
    <citation type="submission" date="2023-07" db="EMBL/GenBank/DDBJ databases">
        <title>Sorghum-associated microbial communities from plants grown in Nebraska, USA.</title>
        <authorList>
            <person name="Schachtman D."/>
        </authorList>
    </citation>
    <scope>NUCLEOTIDE SEQUENCE [LARGE SCALE GENOMIC DNA]</scope>
    <source>
        <strain evidence="1 2">BE332</strain>
    </source>
</reference>
<dbReference type="PROSITE" id="PS51365">
    <property type="entry name" value="RENAL_DIPEPTIDASE_2"/>
    <property type="match status" value="1"/>
</dbReference>
<evidence type="ECO:0000313" key="1">
    <source>
        <dbReference type="EMBL" id="MDQ0374060.1"/>
    </source>
</evidence>
<dbReference type="InterPro" id="IPR032466">
    <property type="entry name" value="Metal_Hydrolase"/>
</dbReference>
<dbReference type="Pfam" id="PF01244">
    <property type="entry name" value="Peptidase_M19"/>
    <property type="match status" value="1"/>
</dbReference>
<name>A0ABU0EFL1_9CELL</name>
<sequence length="498" mass="53008">MGGDVEGLGFADLHLHQHAHLAFGGRVIAGAPSGELADALASCRAAHGPHGILDLLGNIGRVVLLGAGWRALLGHRTTGYPAFDDWLRWDDLTHQGAHEDMLRRAVDGGLRLVVMHALHNELVYRLTPGARGPGNDMAVVDLQLAAAHEMEASIDARSGGHGRGWYRIVRTPEEAREVIASGRLAVVLGIEVDTLFATPGVEPTPASVRAAVAKYHDAGVRHVMPCHLRDNAFGGAAFALLLHWSRSAGIFSTVNPLGSLPVYRMRTEPGQTDTYRYRGGHRNPRGLTDLGGVLVDELMAHGFLIDVDHMSAATRADVLDRTGARHYPVVAGHAELLTTSRPELRSERQLTDAEVARIEAAGGVVALLLRQSVQAGPATSRGTSDTFAEAYRHLLRTAPGAAGGFGSDLNGFAGSPGARAGASVQYPFPSPVGTASMPRATLGTRTFDIADHGVAHAGMLPDFVAELRVAGLSEHELAPLLRSATRYVEMWERAMTAR</sequence>
<dbReference type="SUPFAM" id="SSF51556">
    <property type="entry name" value="Metallo-dependent hydrolases"/>
    <property type="match status" value="1"/>
</dbReference>
<dbReference type="Gene3D" id="3.20.20.140">
    <property type="entry name" value="Metal-dependent hydrolases"/>
    <property type="match status" value="1"/>
</dbReference>
<gene>
    <name evidence="1" type="ORF">J2X26_002381</name>
</gene>
<evidence type="ECO:0000313" key="2">
    <source>
        <dbReference type="Proteomes" id="UP001239626"/>
    </source>
</evidence>
<keyword evidence="2" id="KW-1185">Reference proteome</keyword>